<dbReference type="EMBL" id="LR797196">
    <property type="protein sequence ID" value="CAB4193610.1"/>
    <property type="molecule type" value="Genomic_DNA"/>
</dbReference>
<evidence type="ECO:0000313" key="3">
    <source>
        <dbReference type="EMBL" id="CAB4179499.1"/>
    </source>
</evidence>
<evidence type="ECO:0008006" key="7">
    <source>
        <dbReference type="Google" id="ProtNLM"/>
    </source>
</evidence>
<evidence type="ECO:0000313" key="2">
    <source>
        <dbReference type="EMBL" id="CAB4174180.1"/>
    </source>
</evidence>
<evidence type="ECO:0000313" key="6">
    <source>
        <dbReference type="EMBL" id="CAB5231171.1"/>
    </source>
</evidence>
<evidence type="ECO:0000313" key="4">
    <source>
        <dbReference type="EMBL" id="CAB4189171.1"/>
    </source>
</evidence>
<evidence type="ECO:0000313" key="1">
    <source>
        <dbReference type="EMBL" id="CAB4166932.1"/>
    </source>
</evidence>
<gene>
    <name evidence="3" type="ORF">UFOVP1034_127</name>
    <name evidence="4" type="ORF">UFOVP1177_127</name>
    <name evidence="5" type="ORF">UFOVP1243_114</name>
    <name evidence="6" type="ORF">UFOVP1581_31</name>
    <name evidence="1" type="ORF">UFOVP854_31</name>
    <name evidence="2" type="ORF">UFOVP964_31</name>
</gene>
<dbReference type="EMBL" id="LR796979">
    <property type="protein sequence ID" value="CAB4179499.1"/>
    <property type="molecule type" value="Genomic_DNA"/>
</dbReference>
<protein>
    <recommendedName>
        <fullName evidence="7">Phage late control gene D protein (GPD)</fullName>
    </recommendedName>
</protein>
<organism evidence="2">
    <name type="scientific">uncultured Caudovirales phage</name>
    <dbReference type="NCBI Taxonomy" id="2100421"/>
    <lineage>
        <taxon>Viruses</taxon>
        <taxon>Duplodnaviria</taxon>
        <taxon>Heunggongvirae</taxon>
        <taxon>Uroviricota</taxon>
        <taxon>Caudoviricetes</taxon>
        <taxon>Peduoviridae</taxon>
        <taxon>Maltschvirus</taxon>
        <taxon>Maltschvirus maltsch</taxon>
    </lineage>
</organism>
<dbReference type="EMBL" id="LR796924">
    <property type="protein sequence ID" value="CAB4174180.1"/>
    <property type="molecule type" value="Genomic_DNA"/>
</dbReference>
<dbReference type="SUPFAM" id="SSF69279">
    <property type="entry name" value="Phage tail proteins"/>
    <property type="match status" value="1"/>
</dbReference>
<dbReference type="EMBL" id="LR797132">
    <property type="protein sequence ID" value="CAB4189171.1"/>
    <property type="molecule type" value="Genomic_DNA"/>
</dbReference>
<sequence>MKLPLELNYVYLMVNQTQNRFGTEVFVSFPEFPTIELSVRSFKLVQEAGKHDRAELQFNSFSPIYYKMLSTGVLIKVIWRTQHASGEFIGHVYSSKLKTQATITKNAIIKAMGASFPLKESNSKIWINRTPSDVVTEIGKLTGIKTVVTPYNLTYQQISMAGHTYWEKIQELAFQHGYVAQMIGAELHFHPIDVMLAKWGTSIPILSHQGGEIPFGIIHESQTLDFFEANVDDLGEHGGNSRRDKLVEGFDPFTGRPYSSTSSPNTVGKNLRKSTKDSFFKEHMPQVMSVSADAAKKLAEAQAQNSRWSISAEGAGQGDPRISPYRTIQINGTYDHTDGFWVVKRVEHTVLFDGRYTVDFTCVVDGLYNNLAAPFRPAVAALIPSRNEELELSTGLKTGVSASKTVSTKPIIKSNKPIVELTPSRWKSV</sequence>
<proteinExistence type="predicted"/>
<dbReference type="EMBL" id="LR798433">
    <property type="protein sequence ID" value="CAB5231171.1"/>
    <property type="molecule type" value="Genomic_DNA"/>
</dbReference>
<name>A0A6J5PQQ2_9CAUD</name>
<dbReference type="EMBL" id="LR796798">
    <property type="protein sequence ID" value="CAB4166932.1"/>
    <property type="molecule type" value="Genomic_DNA"/>
</dbReference>
<evidence type="ECO:0000313" key="5">
    <source>
        <dbReference type="EMBL" id="CAB4193610.1"/>
    </source>
</evidence>
<reference evidence="2" key="1">
    <citation type="submission" date="2020-05" db="EMBL/GenBank/DDBJ databases">
        <authorList>
            <person name="Chiriac C."/>
            <person name="Salcher M."/>
            <person name="Ghai R."/>
            <person name="Kavagutti S V."/>
        </authorList>
    </citation>
    <scope>NUCLEOTIDE SEQUENCE</scope>
</reference>
<accession>A0A6J5PQQ2</accession>